<dbReference type="Proteomes" id="UP000039865">
    <property type="component" value="Unassembled WGS sequence"/>
</dbReference>
<evidence type="ECO:0000256" key="5">
    <source>
        <dbReference type="ARBA" id="ARBA00023065"/>
    </source>
</evidence>
<dbReference type="InterPro" id="IPR018490">
    <property type="entry name" value="cNMP-bd_dom_sf"/>
</dbReference>
<evidence type="ECO:0000256" key="11">
    <source>
        <dbReference type="SAM" id="Phobius"/>
    </source>
</evidence>
<evidence type="ECO:0000256" key="6">
    <source>
        <dbReference type="ARBA" id="ARBA00023136"/>
    </source>
</evidence>
<dbReference type="SUPFAM" id="SSF81324">
    <property type="entry name" value="Voltage-gated potassium channels"/>
    <property type="match status" value="1"/>
</dbReference>
<evidence type="ECO:0000313" key="13">
    <source>
        <dbReference type="EMBL" id="CDW89448.1"/>
    </source>
</evidence>
<feature type="transmembrane region" description="Helical" evidence="11">
    <location>
        <begin position="473"/>
        <end position="492"/>
    </location>
</feature>
<dbReference type="PROSITE" id="PS00888">
    <property type="entry name" value="CNMP_BINDING_1"/>
    <property type="match status" value="1"/>
</dbReference>
<dbReference type="PRINTS" id="PR01463">
    <property type="entry name" value="EAGCHANLFMLY"/>
</dbReference>
<evidence type="ECO:0000256" key="9">
    <source>
        <dbReference type="SAM" id="Coils"/>
    </source>
</evidence>
<feature type="compositionally biased region" description="Low complexity" evidence="10">
    <location>
        <begin position="136"/>
        <end position="161"/>
    </location>
</feature>
<dbReference type="GO" id="GO:0044877">
    <property type="term" value="F:protein-containing complex binding"/>
    <property type="evidence" value="ECO:0007669"/>
    <property type="project" value="TreeGrafter"/>
</dbReference>
<protein>
    <submittedName>
        <fullName evidence="13">Voltage-gated ion channel superfamily</fullName>
    </submittedName>
</protein>
<dbReference type="CDD" id="cd00038">
    <property type="entry name" value="CAP_ED"/>
    <property type="match status" value="2"/>
</dbReference>
<dbReference type="InterPro" id="IPR018488">
    <property type="entry name" value="cNMP-bd_CS"/>
</dbReference>
<dbReference type="EMBL" id="CCKQ01017556">
    <property type="protein sequence ID" value="CDW89448.1"/>
    <property type="molecule type" value="Genomic_DNA"/>
</dbReference>
<dbReference type="PANTHER" id="PTHR45638:SF11">
    <property type="entry name" value="CYCLIC NUCLEOTIDE-GATED CATION CHANNEL SUBUNIT A"/>
    <property type="match status" value="1"/>
</dbReference>
<keyword evidence="9" id="KW-0175">Coiled coil</keyword>
<keyword evidence="2" id="KW-0813">Transport</keyword>
<dbReference type="Gene3D" id="1.10.287.70">
    <property type="match status" value="1"/>
</dbReference>
<dbReference type="GO" id="GO:0005249">
    <property type="term" value="F:voltage-gated potassium channel activity"/>
    <property type="evidence" value="ECO:0007669"/>
    <property type="project" value="InterPro"/>
</dbReference>
<feature type="domain" description="Cyclic nucleotide-binding" evidence="12">
    <location>
        <begin position="768"/>
        <end position="817"/>
    </location>
</feature>
<dbReference type="Gene3D" id="2.60.120.10">
    <property type="entry name" value="Jelly Rolls"/>
    <property type="match status" value="2"/>
</dbReference>
<feature type="coiled-coil region" evidence="9">
    <location>
        <begin position="1178"/>
        <end position="1205"/>
    </location>
</feature>
<evidence type="ECO:0000259" key="12">
    <source>
        <dbReference type="PROSITE" id="PS50042"/>
    </source>
</evidence>
<keyword evidence="14" id="KW-1185">Reference proteome</keyword>
<evidence type="ECO:0000256" key="10">
    <source>
        <dbReference type="SAM" id="MobiDB-lite"/>
    </source>
</evidence>
<evidence type="ECO:0000256" key="3">
    <source>
        <dbReference type="ARBA" id="ARBA00022692"/>
    </source>
</evidence>
<feature type="coiled-coil region" evidence="9">
    <location>
        <begin position="1442"/>
        <end position="1469"/>
    </location>
</feature>
<comment type="subcellular location">
    <subcellularLocation>
        <location evidence="1">Membrane</location>
        <topology evidence="1">Multi-pass membrane protein</topology>
    </subcellularLocation>
</comment>
<feature type="region of interest" description="Disordered" evidence="10">
    <location>
        <begin position="1629"/>
        <end position="1664"/>
    </location>
</feature>
<evidence type="ECO:0000313" key="14">
    <source>
        <dbReference type="Proteomes" id="UP000039865"/>
    </source>
</evidence>
<feature type="transmembrane region" description="Helical" evidence="11">
    <location>
        <begin position="279"/>
        <end position="298"/>
    </location>
</feature>
<feature type="compositionally biased region" description="Polar residues" evidence="10">
    <location>
        <begin position="170"/>
        <end position="179"/>
    </location>
</feature>
<dbReference type="InterPro" id="IPR050866">
    <property type="entry name" value="CNG_cation_channel"/>
</dbReference>
<feature type="compositionally biased region" description="Polar residues" evidence="10">
    <location>
        <begin position="1648"/>
        <end position="1664"/>
    </location>
</feature>
<dbReference type="PANTHER" id="PTHR45638">
    <property type="entry name" value="CYCLIC NUCLEOTIDE-GATED CATION CHANNEL SUBUNIT A"/>
    <property type="match status" value="1"/>
</dbReference>
<dbReference type="InterPro" id="IPR003938">
    <property type="entry name" value="K_chnl_volt-dep_EAG/ELK/ERG"/>
</dbReference>
<accession>A0A078B7B0</accession>
<evidence type="ECO:0000256" key="1">
    <source>
        <dbReference type="ARBA" id="ARBA00004141"/>
    </source>
</evidence>
<dbReference type="InterPro" id="IPR000595">
    <property type="entry name" value="cNMP-bd_dom"/>
</dbReference>
<feature type="coiled-coil region" evidence="9">
    <location>
        <begin position="1732"/>
        <end position="1763"/>
    </location>
</feature>
<feature type="domain" description="Cyclic nucleotide-binding" evidence="12">
    <location>
        <begin position="607"/>
        <end position="655"/>
    </location>
</feature>
<dbReference type="Pfam" id="PF00520">
    <property type="entry name" value="Ion_trans"/>
    <property type="match status" value="1"/>
</dbReference>
<keyword evidence="6 11" id="KW-0472">Membrane</keyword>
<evidence type="ECO:0000256" key="4">
    <source>
        <dbReference type="ARBA" id="ARBA00022989"/>
    </source>
</evidence>
<dbReference type="Pfam" id="PF00027">
    <property type="entry name" value="cNMP_binding"/>
    <property type="match status" value="1"/>
</dbReference>
<feature type="transmembrane region" description="Helical" evidence="11">
    <location>
        <begin position="425"/>
        <end position="445"/>
    </location>
</feature>
<reference evidence="13 14" key="1">
    <citation type="submission" date="2014-06" db="EMBL/GenBank/DDBJ databases">
        <authorList>
            <person name="Swart Estienne"/>
        </authorList>
    </citation>
    <scope>NUCLEOTIDE SEQUENCE [LARGE SCALE GENOMIC DNA]</scope>
    <source>
        <strain evidence="13 14">130c</strain>
    </source>
</reference>
<dbReference type="GO" id="GO:0005221">
    <property type="term" value="F:intracellularly cyclic nucleotide-activated monoatomic cation channel activity"/>
    <property type="evidence" value="ECO:0007669"/>
    <property type="project" value="InterPro"/>
</dbReference>
<dbReference type="InParanoid" id="A0A078B7B0"/>
<dbReference type="InterPro" id="IPR014710">
    <property type="entry name" value="RmlC-like_jellyroll"/>
</dbReference>
<feature type="domain" description="Cyclic nucleotide-binding" evidence="12">
    <location>
        <begin position="852"/>
        <end position="919"/>
    </location>
</feature>
<keyword evidence="7" id="KW-1071">Ligand-gated ion channel</keyword>
<feature type="region of interest" description="Disordered" evidence="10">
    <location>
        <begin position="1769"/>
        <end position="1790"/>
    </location>
</feature>
<dbReference type="GO" id="GO:0016020">
    <property type="term" value="C:membrane"/>
    <property type="evidence" value="ECO:0007669"/>
    <property type="project" value="UniProtKB-SubCell"/>
</dbReference>
<evidence type="ECO:0000256" key="2">
    <source>
        <dbReference type="ARBA" id="ARBA00022448"/>
    </source>
</evidence>
<sequence length="1815" mass="211754">MIFHELPDDSRFSNDSFMDLNVTNITQTNLNRASNLENMLLRLPQVSNRQIDDNNLLKPFHHNKSIKSVSFQNSEVLVHNHTPKKKSTDAAFLQVPRNFGNTGVLTEKAPVDPKRISIMRRSFNTLQSITKYVKGSSQQSPSSSEQNSLNFNDGNSNTNGNKNKKKLKFQGSSEPDQTLNESEELDNLKMQLPESVVNLLMQPRRNIDLKDDHNFEDQKWTGMINNNENHDASYDDNILQQALAIQDNDLQNFEEKKIDVKTKEKMPFLIFSYKSKSRMYWDLLIILLALYNCIMIPIEVSYSGNFFSSEENLRIGYFEYAIDGLFALDIFFSFRTTYLDVSSGKEITDQKIIAKKYFKSGGLAFDLMSTIPIDEVIAQMIPQDTAKHLGLLGLIKMTRMLRLRKIINFMNVQQSLKNSIRMFQLILLLLLAVHWVACIWYLLVIQGVEDNEVWKPVFDDDIDSSDFYKTSTLYQYLVTFYYSVLILIGRANEMGPVTLSQTTYCAFILILGSFVSTFIFGNIAATMESATKKDSKLSQRLSLIQSNMVLIKLPVPLQDEIIKYVMQVEQAPEVQYDLNMFLETLSPSLKSKVLHYLHNRIIRNLSEFKDAHEVEINYIANHFKTLLVLPTNKIIQQGTYGQEMYFIINGKVSIILTMDISKSAKQSQNDQQEQQNYSPLIIKKRKLVKRNKFFNSQGSSLQQKLSSDGSQYINQQMQTSQDQVSPQPPLSASIYFDRQSEKSLQEQSASPIYNNKQDIDDLKGGLVEKEDFTLTTLEFGGYFGEIALLSKLKRTTTVQAIDYSTLSSLSRETMDIIKVEYPQIYMNFKRKLDNYTDDEMQMRRRFIANIPFFNKISDELITELIYLLRETAYDGGNVVVKHGDLSDRIHIVWKGFLRVEIYYNGKDHFFEKLNRGSCFCVFSAFSDDYTQVFDFKVLSEQATILTLKAKDMIKLAKRNLELADIIKTLEISIKQHQKSDFDFFRFLNVHPVFKPEEYRRQLRLKFQRVLRQIAQRLLNKEIKMTEPLLVVQQICKERKLREQRLRMMMLKKDEQLQFNTMSNRERRPSTLQQQNNLLISQSSRELLSSRNGTTSVDSSVLLSSRLMKHVKNINEIEEEQERITKTTLKEEEFEYEDIAKKNRKQMISQILNPYDVPGVELKIFDRIDGLPKDQNMYTKEQIEVYENLQARIEKQKQTRENVQFLNKLIFQQNSQISQLKHIFNKQTKELEQRIFSLAQQSRIRQKQKLDLRQIEEQEKLVNMDEFVRCQQKQDIFKQKCWQSFGQQQNVDINRIDEQINSFITVNPDGTFLTKTIEFSSAFQPLQIDGSKEDILTKTDVSHNKLPISEIPSYQNIQFDQSTNTLETEESQEEQLQLPIEQQRFKEKDKSVRNKSRPKSQFLRRVKPQMLGKKLQNEINVFGDQSPKAQQKITTIQRRLSKLDELKPQINELRQQRTLEEEKKQIFKNEEEPAIKFYEDFDSTIKRAESIAVNSQISIMTPNTQKKIKRSQKKQLKQRKFTERQINLDDKITEITSQSHQANIRPYSREQSQNLSENPINQQQFGNQSHEVNFSSLPQIQDYQDNDDMIGAGLNMQSRFIKKRAKSKYGKGKDGTLTNIDQSKIQILQIPERSQTRDQSRMRPRSQIRKGSSQMKNSEIDSNSTFNSHLQSNLTMLAPGLSFGINNKNKNLVVESSKNNISISTKDNQPSLNFGFYKRQSQDNQSSIEQDQLQSLNKQKKAKSKNKKNKLKNLKILRKNEEIEENVYNDESLQENKSRSQSQNVKKIKKFKLDQNDKNQWEFYKNVPISKQDKQQ</sequence>
<evidence type="ECO:0000256" key="7">
    <source>
        <dbReference type="ARBA" id="ARBA00023286"/>
    </source>
</evidence>
<keyword evidence="4 11" id="KW-1133">Transmembrane helix</keyword>
<gene>
    <name evidence="13" type="primary">Contig5573.g5967</name>
    <name evidence="13" type="ORF">STYLEM_18581</name>
</gene>
<keyword evidence="3 11" id="KW-0812">Transmembrane</keyword>
<keyword evidence="5" id="KW-0406">Ion transport</keyword>
<feature type="transmembrane region" description="Helical" evidence="11">
    <location>
        <begin position="504"/>
        <end position="525"/>
    </location>
</feature>
<organism evidence="13 14">
    <name type="scientific">Stylonychia lemnae</name>
    <name type="common">Ciliate</name>
    <dbReference type="NCBI Taxonomy" id="5949"/>
    <lineage>
        <taxon>Eukaryota</taxon>
        <taxon>Sar</taxon>
        <taxon>Alveolata</taxon>
        <taxon>Ciliophora</taxon>
        <taxon>Intramacronucleata</taxon>
        <taxon>Spirotrichea</taxon>
        <taxon>Stichotrichia</taxon>
        <taxon>Sporadotrichida</taxon>
        <taxon>Oxytrichidae</taxon>
        <taxon>Stylonychinae</taxon>
        <taxon>Stylonychia</taxon>
    </lineage>
</organism>
<dbReference type="OrthoDB" id="421226at2759"/>
<name>A0A078B7B0_STYLE</name>
<dbReference type="PROSITE" id="PS50042">
    <property type="entry name" value="CNMP_BINDING_3"/>
    <property type="match status" value="3"/>
</dbReference>
<proteinExistence type="predicted"/>
<feature type="region of interest" description="Disordered" evidence="10">
    <location>
        <begin position="133"/>
        <end position="179"/>
    </location>
</feature>
<dbReference type="SUPFAM" id="SSF51206">
    <property type="entry name" value="cAMP-binding domain-like"/>
    <property type="match status" value="2"/>
</dbReference>
<keyword evidence="8" id="KW-0407">Ion channel</keyword>
<evidence type="ECO:0000256" key="8">
    <source>
        <dbReference type="ARBA" id="ARBA00023303"/>
    </source>
</evidence>
<dbReference type="InterPro" id="IPR005821">
    <property type="entry name" value="Ion_trans_dom"/>
</dbReference>